<dbReference type="Proteomes" id="UP000679779">
    <property type="component" value="Unassembled WGS sequence"/>
</dbReference>
<evidence type="ECO:0000313" key="2">
    <source>
        <dbReference type="EMBL" id="GIO30136.1"/>
    </source>
</evidence>
<dbReference type="RefSeq" id="WP_160039999.1">
    <property type="nucleotide sequence ID" value="NZ_BORQ01000001.1"/>
</dbReference>
<dbReference type="InterPro" id="IPR038740">
    <property type="entry name" value="BioF2-like_GNAT_dom"/>
</dbReference>
<dbReference type="EMBL" id="BORQ01000001">
    <property type="protein sequence ID" value="GIO30136.1"/>
    <property type="molecule type" value="Genomic_DNA"/>
</dbReference>
<gene>
    <name evidence="2" type="ORF">J2TS6_12770</name>
</gene>
<dbReference type="Pfam" id="PF13480">
    <property type="entry name" value="Acetyltransf_6"/>
    <property type="match status" value="1"/>
</dbReference>
<evidence type="ECO:0000313" key="3">
    <source>
        <dbReference type="Proteomes" id="UP000679779"/>
    </source>
</evidence>
<keyword evidence="3" id="KW-1185">Reference proteome</keyword>
<name>A0A919XDF5_9BACL</name>
<dbReference type="SUPFAM" id="SSF55729">
    <property type="entry name" value="Acyl-CoA N-acyltransferases (Nat)"/>
    <property type="match status" value="1"/>
</dbReference>
<comment type="caution">
    <text evidence="2">The sequence shown here is derived from an EMBL/GenBank/DDBJ whole genome shotgun (WGS) entry which is preliminary data.</text>
</comment>
<dbReference type="InterPro" id="IPR016181">
    <property type="entry name" value="Acyl_CoA_acyltransferase"/>
</dbReference>
<organism evidence="2 3">
    <name type="scientific">Paenibacillus albilobatus</name>
    <dbReference type="NCBI Taxonomy" id="2716884"/>
    <lineage>
        <taxon>Bacteria</taxon>
        <taxon>Bacillati</taxon>
        <taxon>Bacillota</taxon>
        <taxon>Bacilli</taxon>
        <taxon>Bacillales</taxon>
        <taxon>Paenibacillaceae</taxon>
        <taxon>Paenibacillus</taxon>
    </lineage>
</organism>
<feature type="domain" description="BioF2-like acetyltransferase" evidence="1">
    <location>
        <begin position="178"/>
        <end position="325"/>
    </location>
</feature>
<protein>
    <recommendedName>
        <fullName evidence="1">BioF2-like acetyltransferase domain-containing protein</fullName>
    </recommendedName>
</protein>
<accession>A0A919XDF5</accession>
<dbReference type="Gene3D" id="3.40.630.30">
    <property type="match status" value="1"/>
</dbReference>
<evidence type="ECO:0000259" key="1">
    <source>
        <dbReference type="Pfam" id="PF13480"/>
    </source>
</evidence>
<sequence>MSCKIVTDLEGFKNLEEDWRKLECRMADLSYYSTFRFNYFWWETYAVLHNHKLFIICSYRDNQLTGIAPLMIRTSKRKWLNCQTLCFIGKGDYFNFIVDSSRHSPLSIIKEMFGVIEDHADQWTKVELSHIAMDTELIHFLLRHDRYNHHVSYLTSCPRIDLSLYTCLSHFERAAMSSRIKRKLEKLKKEHHYRFKVAAGMEKGDLYDLFSGIHRLEKQYLQEQKGRMDRKSIFDDKNNEAFFRTLFHNNPHVVAMYMETDNHEIIAYQLCYFFNNTFYGWNTGYSPEFVKFGVFDVLMLETMNYLFEHHPTSLFDLGAGSYSWKYRWTSDFMVNYSFKMWNSAIKKARIFKLAEKARRFIQIFQKKSHSFTS</sequence>
<reference evidence="2" key="1">
    <citation type="submission" date="2021-03" db="EMBL/GenBank/DDBJ databases">
        <title>Antimicrobial resistance genes in bacteria isolated from Japanese honey, and their potential for conferring macrolide and lincosamide resistance in the American foulbrood pathogen Paenibacillus larvae.</title>
        <authorList>
            <person name="Okamoto M."/>
            <person name="Kumagai M."/>
            <person name="Kanamori H."/>
            <person name="Takamatsu D."/>
        </authorList>
    </citation>
    <scope>NUCLEOTIDE SEQUENCE</scope>
    <source>
        <strain evidence="2">J2TS6</strain>
    </source>
</reference>
<dbReference type="AlphaFoldDB" id="A0A919XDF5"/>
<proteinExistence type="predicted"/>